<gene>
    <name evidence="7" type="ORF">EII34_03940</name>
</gene>
<protein>
    <submittedName>
        <fullName evidence="7">NUDIX domain-containing protein</fullName>
    </submittedName>
</protein>
<evidence type="ECO:0000256" key="1">
    <source>
        <dbReference type="ARBA" id="ARBA00001946"/>
    </source>
</evidence>
<evidence type="ECO:0000259" key="6">
    <source>
        <dbReference type="PROSITE" id="PS51462"/>
    </source>
</evidence>
<dbReference type="PROSITE" id="PS00893">
    <property type="entry name" value="NUDIX_BOX"/>
    <property type="match status" value="1"/>
</dbReference>
<dbReference type="PROSITE" id="PS51462">
    <property type="entry name" value="NUDIX"/>
    <property type="match status" value="1"/>
</dbReference>
<comment type="similarity">
    <text evidence="2 5">Belongs to the Nudix hydrolase family.</text>
</comment>
<dbReference type="Pfam" id="PF00293">
    <property type="entry name" value="NUDIX"/>
    <property type="match status" value="1"/>
</dbReference>
<proteinExistence type="inferred from homology"/>
<keyword evidence="4" id="KW-0460">Magnesium</keyword>
<sequence>MPVRPIKFRHGVRVLLLAGTEVLLINDSDPGVPTSSWWVVPGGGIDDGEPALEAACREVAEETGFELTSSQLVGPVGGGVAVHGYSDRIRVQQDVFYRAVVPRFVPDLSGWTPWERQRMKGAAWHRLDHLPDALWPNRLPELVAAIPGCPTDLGTREESTVPLTDAEWQRVRGDG</sequence>
<dbReference type="CDD" id="cd04685">
    <property type="entry name" value="NUDIX_Hydrolase"/>
    <property type="match status" value="1"/>
</dbReference>
<dbReference type="EMBL" id="RQZG01000003">
    <property type="protein sequence ID" value="RRD06281.1"/>
    <property type="molecule type" value="Genomic_DNA"/>
</dbReference>
<dbReference type="Proteomes" id="UP000280819">
    <property type="component" value="Unassembled WGS sequence"/>
</dbReference>
<evidence type="ECO:0000256" key="5">
    <source>
        <dbReference type="RuleBase" id="RU003476"/>
    </source>
</evidence>
<dbReference type="InterPro" id="IPR000086">
    <property type="entry name" value="NUDIX_hydrolase_dom"/>
</dbReference>
<dbReference type="Gene3D" id="3.90.79.10">
    <property type="entry name" value="Nucleoside Triphosphate Pyrophosphohydrolase"/>
    <property type="match status" value="1"/>
</dbReference>
<name>A0A3P1TA28_9ACTN</name>
<comment type="caution">
    <text evidence="7">The sequence shown here is derived from an EMBL/GenBank/DDBJ whole genome shotgun (WGS) entry which is preliminary data.</text>
</comment>
<dbReference type="OrthoDB" id="9804442at2"/>
<evidence type="ECO:0000313" key="8">
    <source>
        <dbReference type="Proteomes" id="UP000280819"/>
    </source>
</evidence>
<evidence type="ECO:0000256" key="3">
    <source>
        <dbReference type="ARBA" id="ARBA00022801"/>
    </source>
</evidence>
<dbReference type="SUPFAM" id="SSF55811">
    <property type="entry name" value="Nudix"/>
    <property type="match status" value="1"/>
</dbReference>
<dbReference type="InterPro" id="IPR015797">
    <property type="entry name" value="NUDIX_hydrolase-like_dom_sf"/>
</dbReference>
<dbReference type="InterPro" id="IPR020476">
    <property type="entry name" value="Nudix_hydrolase"/>
</dbReference>
<accession>A0A3P1TA28</accession>
<organism evidence="7 8">
    <name type="scientific">Arachnia propionica</name>
    <dbReference type="NCBI Taxonomy" id="1750"/>
    <lineage>
        <taxon>Bacteria</taxon>
        <taxon>Bacillati</taxon>
        <taxon>Actinomycetota</taxon>
        <taxon>Actinomycetes</taxon>
        <taxon>Propionibacteriales</taxon>
        <taxon>Propionibacteriaceae</taxon>
        <taxon>Arachnia</taxon>
    </lineage>
</organism>
<dbReference type="PANTHER" id="PTHR43046:SF12">
    <property type="entry name" value="GDP-MANNOSE MANNOSYL HYDROLASE"/>
    <property type="match status" value="1"/>
</dbReference>
<dbReference type="GO" id="GO:0016787">
    <property type="term" value="F:hydrolase activity"/>
    <property type="evidence" value="ECO:0007669"/>
    <property type="project" value="UniProtKB-KW"/>
</dbReference>
<evidence type="ECO:0000313" key="7">
    <source>
        <dbReference type="EMBL" id="RRD06281.1"/>
    </source>
</evidence>
<dbReference type="InterPro" id="IPR020084">
    <property type="entry name" value="NUDIX_hydrolase_CS"/>
</dbReference>
<comment type="cofactor">
    <cofactor evidence="1">
        <name>Mg(2+)</name>
        <dbReference type="ChEBI" id="CHEBI:18420"/>
    </cofactor>
</comment>
<dbReference type="AlphaFoldDB" id="A0A3P1TA28"/>
<feature type="domain" description="Nudix hydrolase" evidence="6">
    <location>
        <begin position="7"/>
        <end position="147"/>
    </location>
</feature>
<keyword evidence="3 5" id="KW-0378">Hydrolase</keyword>
<evidence type="ECO:0000256" key="4">
    <source>
        <dbReference type="ARBA" id="ARBA00022842"/>
    </source>
</evidence>
<dbReference type="PRINTS" id="PR00502">
    <property type="entry name" value="NUDIXFAMILY"/>
</dbReference>
<reference evidence="7 8" key="1">
    <citation type="submission" date="2018-11" db="EMBL/GenBank/DDBJ databases">
        <title>Genomes From Bacteria Associated with the Canine Oral Cavity: a Test Case for Automated Genome-Based Taxonomic Assignment.</title>
        <authorList>
            <person name="Coil D.A."/>
            <person name="Jospin G."/>
            <person name="Darling A.E."/>
            <person name="Wallis C."/>
            <person name="Davis I.J."/>
            <person name="Harris S."/>
            <person name="Eisen J.A."/>
            <person name="Holcombe L.J."/>
            <person name="O'Flynn C."/>
        </authorList>
    </citation>
    <scope>NUCLEOTIDE SEQUENCE [LARGE SCALE GENOMIC DNA]</scope>
    <source>
        <strain evidence="7 8">OH887_COT-365</strain>
    </source>
</reference>
<evidence type="ECO:0000256" key="2">
    <source>
        <dbReference type="ARBA" id="ARBA00005582"/>
    </source>
</evidence>
<dbReference type="PANTHER" id="PTHR43046">
    <property type="entry name" value="GDP-MANNOSE MANNOSYL HYDROLASE"/>
    <property type="match status" value="1"/>
</dbReference>